<evidence type="ECO:0000313" key="3">
    <source>
        <dbReference type="Proteomes" id="UP000554482"/>
    </source>
</evidence>
<proteinExistence type="predicted"/>
<dbReference type="PANTHER" id="PTHR31286">
    <property type="entry name" value="GLYCINE-RICH CELL WALL STRUCTURAL PROTEIN 1.8-LIKE"/>
    <property type="match status" value="1"/>
</dbReference>
<reference evidence="2 3" key="1">
    <citation type="submission" date="2020-06" db="EMBL/GenBank/DDBJ databases">
        <title>Transcriptomic and genomic resources for Thalictrum thalictroides and T. hernandezii: Facilitating candidate gene discovery in an emerging model plant lineage.</title>
        <authorList>
            <person name="Arias T."/>
            <person name="Riano-Pachon D.M."/>
            <person name="Di Stilio V.S."/>
        </authorList>
    </citation>
    <scope>NUCLEOTIDE SEQUENCE [LARGE SCALE GENOMIC DNA]</scope>
    <source>
        <strain evidence="3">cv. WT478/WT964</strain>
        <tissue evidence="2">Leaves</tissue>
    </source>
</reference>
<accession>A0A7J6VJH2</accession>
<evidence type="ECO:0000313" key="2">
    <source>
        <dbReference type="EMBL" id="KAF5184320.1"/>
    </source>
</evidence>
<name>A0A7J6VJH2_THATH</name>
<dbReference type="OrthoDB" id="1939300at2759"/>
<organism evidence="2 3">
    <name type="scientific">Thalictrum thalictroides</name>
    <name type="common">Rue-anemone</name>
    <name type="synonym">Anemone thalictroides</name>
    <dbReference type="NCBI Taxonomy" id="46969"/>
    <lineage>
        <taxon>Eukaryota</taxon>
        <taxon>Viridiplantae</taxon>
        <taxon>Streptophyta</taxon>
        <taxon>Embryophyta</taxon>
        <taxon>Tracheophyta</taxon>
        <taxon>Spermatophyta</taxon>
        <taxon>Magnoliopsida</taxon>
        <taxon>Ranunculales</taxon>
        <taxon>Ranunculaceae</taxon>
        <taxon>Thalictroideae</taxon>
        <taxon>Thalictrum</taxon>
    </lineage>
</organism>
<dbReference type="EMBL" id="JABWDY010032244">
    <property type="protein sequence ID" value="KAF5184320.1"/>
    <property type="molecule type" value="Genomic_DNA"/>
</dbReference>
<gene>
    <name evidence="2" type="ORF">FRX31_026092</name>
</gene>
<dbReference type="PANTHER" id="PTHR31286:SF180">
    <property type="entry name" value="OS10G0362600 PROTEIN"/>
    <property type="match status" value="1"/>
</dbReference>
<protein>
    <submittedName>
        <fullName evidence="2">Uncharacterized protein</fullName>
    </submittedName>
</protein>
<keyword evidence="3" id="KW-1185">Reference proteome</keyword>
<evidence type="ECO:0000256" key="1">
    <source>
        <dbReference type="SAM" id="MobiDB-lite"/>
    </source>
</evidence>
<dbReference type="AlphaFoldDB" id="A0A7J6VJH2"/>
<dbReference type="Proteomes" id="UP000554482">
    <property type="component" value="Unassembled WGS sequence"/>
</dbReference>
<feature type="non-terminal residue" evidence="2">
    <location>
        <position position="1"/>
    </location>
</feature>
<dbReference type="InterPro" id="IPR040256">
    <property type="entry name" value="At4g02000-like"/>
</dbReference>
<sequence>KERLELAHVCVEVPCDHQFESSIKLNNGGSVALVGVEYPWKPPSCTICKCFGHKTDKCSKAPPKVWVEKQGRRRVNNNDSEEGPLGLKNGEGLQGQEVVGMDQVPDIEIVLDTPPSQAHVVAPDNRENELISAPQVEGDIQQYEKEKEFFLEYQADSEEEIDSVEDDKEP</sequence>
<comment type="caution">
    <text evidence="2">The sequence shown here is derived from an EMBL/GenBank/DDBJ whole genome shotgun (WGS) entry which is preliminary data.</text>
</comment>
<feature type="region of interest" description="Disordered" evidence="1">
    <location>
        <begin position="73"/>
        <end position="92"/>
    </location>
</feature>